<keyword evidence="7" id="KW-0807">Transducer</keyword>
<dbReference type="PANTHER" id="PTHR24238">
    <property type="entry name" value="G-PROTEIN COUPLED RECEPTOR"/>
    <property type="match status" value="1"/>
</dbReference>
<sequence>MNKTDEEKLWEWNNEIAQIYIMNDIFLVIYIILGLFGNATVVVVYSFKMKSKRDDRFFIPYLAVVDLLACTTRSSFELAMNLLPVNFRGSILCKVLWFPVNVTSFSSMFLLLTISLQRYLKVCRPFGKQMTLRWKRFALAVTLLSSFALSMPLNIWNQEIPVENKALNITGYMCDAKLEGNIGAAFIIFVVCITVLALIIMFGMIIFNTLIGLTIYKQLKLERKRQQQVELTRHRQAVSRKAITAIPSHVSEHSVEITLSLSANDESSTDMNTEKSNDKLNRNEELTPKQREKMERKRMLSSHRYSYMFMVIAIAFMLSYLPQFILLFIGIGDNNFWVNRTNAELTIFSMIREMNVINNIVNPFVYGFFDRTFRQETKKFISSLKCW</sequence>
<feature type="transmembrane region" description="Helical" evidence="9">
    <location>
        <begin position="305"/>
        <end position="331"/>
    </location>
</feature>
<keyword evidence="4" id="KW-0297">G-protein coupled receptor</keyword>
<reference evidence="11 12" key="1">
    <citation type="submission" date="2020-06" db="EMBL/GenBank/DDBJ databases">
        <authorList>
            <person name="Li R."/>
            <person name="Bekaert M."/>
        </authorList>
    </citation>
    <scope>NUCLEOTIDE SEQUENCE [LARGE SCALE GENOMIC DNA]</scope>
    <source>
        <strain evidence="12">wild</strain>
    </source>
</reference>
<dbReference type="SUPFAM" id="SSF81321">
    <property type="entry name" value="Family A G protein-coupled receptor-like"/>
    <property type="match status" value="1"/>
</dbReference>
<proteinExistence type="predicted"/>
<dbReference type="PROSITE" id="PS50262">
    <property type="entry name" value="G_PROTEIN_RECEP_F1_2"/>
    <property type="match status" value="1"/>
</dbReference>
<dbReference type="Gene3D" id="1.20.1070.10">
    <property type="entry name" value="Rhodopsin 7-helix transmembrane proteins"/>
    <property type="match status" value="1"/>
</dbReference>
<dbReference type="GO" id="GO:0016020">
    <property type="term" value="C:membrane"/>
    <property type="evidence" value="ECO:0007669"/>
    <property type="project" value="UniProtKB-SubCell"/>
</dbReference>
<feature type="region of interest" description="Disordered" evidence="8">
    <location>
        <begin position="265"/>
        <end position="294"/>
    </location>
</feature>
<dbReference type="PRINTS" id="PR00237">
    <property type="entry name" value="GPCRRHODOPSN"/>
</dbReference>
<organism evidence="11 12">
    <name type="scientific">Mytilus coruscus</name>
    <name type="common">Sea mussel</name>
    <dbReference type="NCBI Taxonomy" id="42192"/>
    <lineage>
        <taxon>Eukaryota</taxon>
        <taxon>Metazoa</taxon>
        <taxon>Spiralia</taxon>
        <taxon>Lophotrochozoa</taxon>
        <taxon>Mollusca</taxon>
        <taxon>Bivalvia</taxon>
        <taxon>Autobranchia</taxon>
        <taxon>Pteriomorphia</taxon>
        <taxon>Mytilida</taxon>
        <taxon>Mytiloidea</taxon>
        <taxon>Mytilidae</taxon>
        <taxon>Mytilinae</taxon>
        <taxon>Mytilus</taxon>
    </lineage>
</organism>
<evidence type="ECO:0000256" key="1">
    <source>
        <dbReference type="ARBA" id="ARBA00004141"/>
    </source>
</evidence>
<feature type="transmembrane region" description="Helical" evidence="9">
    <location>
        <begin position="96"/>
        <end position="116"/>
    </location>
</feature>
<evidence type="ECO:0000256" key="7">
    <source>
        <dbReference type="ARBA" id="ARBA00023224"/>
    </source>
</evidence>
<evidence type="ECO:0000313" key="11">
    <source>
        <dbReference type="EMBL" id="CAC5396149.1"/>
    </source>
</evidence>
<accession>A0A6J8CLJ3</accession>
<dbReference type="GO" id="GO:0004930">
    <property type="term" value="F:G protein-coupled receptor activity"/>
    <property type="evidence" value="ECO:0007669"/>
    <property type="project" value="UniProtKB-KW"/>
</dbReference>
<dbReference type="PANTHER" id="PTHR24238:SF47">
    <property type="entry name" value="ECDYSTEROIDS_DOPAMINE RECEPTOR-RELATED"/>
    <property type="match status" value="1"/>
</dbReference>
<evidence type="ECO:0000256" key="5">
    <source>
        <dbReference type="ARBA" id="ARBA00023136"/>
    </source>
</evidence>
<dbReference type="EMBL" id="CACVKT020005605">
    <property type="protein sequence ID" value="CAC5396149.1"/>
    <property type="molecule type" value="Genomic_DNA"/>
</dbReference>
<gene>
    <name evidence="11" type="ORF">MCOR_30748</name>
</gene>
<name>A0A6J8CLJ3_MYTCO</name>
<keyword evidence="2 9" id="KW-0812">Transmembrane</keyword>
<keyword evidence="6" id="KW-0675">Receptor</keyword>
<keyword evidence="12" id="KW-1185">Reference proteome</keyword>
<feature type="transmembrane region" description="Helical" evidence="9">
    <location>
        <begin position="20"/>
        <end position="45"/>
    </location>
</feature>
<evidence type="ECO:0000256" key="2">
    <source>
        <dbReference type="ARBA" id="ARBA00022692"/>
    </source>
</evidence>
<feature type="compositionally biased region" description="Basic and acidic residues" evidence="8">
    <location>
        <begin position="272"/>
        <end position="294"/>
    </location>
</feature>
<keyword evidence="5 9" id="KW-0472">Membrane</keyword>
<evidence type="ECO:0000256" key="3">
    <source>
        <dbReference type="ARBA" id="ARBA00022989"/>
    </source>
</evidence>
<dbReference type="CDD" id="cd00637">
    <property type="entry name" value="7tm_classA_rhodopsin-like"/>
    <property type="match status" value="1"/>
</dbReference>
<feature type="domain" description="G-protein coupled receptors family 1 profile" evidence="10">
    <location>
        <begin position="37"/>
        <end position="366"/>
    </location>
</feature>
<protein>
    <submittedName>
        <fullName evidence="11">CCKAR</fullName>
    </submittedName>
</protein>
<comment type="subcellular location">
    <subcellularLocation>
        <location evidence="1">Membrane</location>
        <topology evidence="1">Multi-pass membrane protein</topology>
    </subcellularLocation>
</comment>
<evidence type="ECO:0000256" key="9">
    <source>
        <dbReference type="SAM" id="Phobius"/>
    </source>
</evidence>
<dbReference type="OrthoDB" id="6063770at2759"/>
<evidence type="ECO:0000256" key="6">
    <source>
        <dbReference type="ARBA" id="ARBA00023170"/>
    </source>
</evidence>
<dbReference type="InterPro" id="IPR000276">
    <property type="entry name" value="GPCR_Rhodpsn"/>
</dbReference>
<evidence type="ECO:0000256" key="8">
    <source>
        <dbReference type="SAM" id="MobiDB-lite"/>
    </source>
</evidence>
<evidence type="ECO:0000259" key="10">
    <source>
        <dbReference type="PROSITE" id="PS50262"/>
    </source>
</evidence>
<dbReference type="AlphaFoldDB" id="A0A6J8CLJ3"/>
<dbReference type="Proteomes" id="UP000507470">
    <property type="component" value="Unassembled WGS sequence"/>
</dbReference>
<dbReference type="InterPro" id="IPR017452">
    <property type="entry name" value="GPCR_Rhodpsn_7TM"/>
</dbReference>
<dbReference type="Pfam" id="PF00001">
    <property type="entry name" value="7tm_1"/>
    <property type="match status" value="1"/>
</dbReference>
<evidence type="ECO:0000313" key="12">
    <source>
        <dbReference type="Proteomes" id="UP000507470"/>
    </source>
</evidence>
<keyword evidence="3 9" id="KW-1133">Transmembrane helix</keyword>
<evidence type="ECO:0000256" key="4">
    <source>
        <dbReference type="ARBA" id="ARBA00023040"/>
    </source>
</evidence>
<feature type="transmembrane region" description="Helical" evidence="9">
    <location>
        <begin position="137"/>
        <end position="156"/>
    </location>
</feature>
<feature type="transmembrane region" description="Helical" evidence="9">
    <location>
        <begin position="182"/>
        <end position="215"/>
    </location>
</feature>